<feature type="transmembrane region" description="Helical" evidence="1">
    <location>
        <begin position="207"/>
        <end position="229"/>
    </location>
</feature>
<protein>
    <submittedName>
        <fullName evidence="2">Membrane protein US13</fullName>
    </submittedName>
</protein>
<organism evidence="2 4">
    <name type="scientific">Panine betaherpesvirus 2</name>
    <name type="common">Chimpanzee cytomegalovirus</name>
    <dbReference type="NCBI Taxonomy" id="188763"/>
    <lineage>
        <taxon>Viruses</taxon>
        <taxon>Duplodnaviria</taxon>
        <taxon>Heunggongvirae</taxon>
        <taxon>Peploviricota</taxon>
        <taxon>Herviviricetes</taxon>
        <taxon>Herpesvirales</taxon>
        <taxon>Orthoherpesviridae</taxon>
        <taxon>Betaherpesvirinae</taxon>
        <taxon>Cytomegalovirus</taxon>
        <taxon>Cytomegalovirus paninebeta2</taxon>
    </lineage>
</organism>
<gene>
    <name evidence="2" type="primary">US13</name>
    <name evidence="2" type="ORF">CCMVgp144</name>
</gene>
<keyword evidence="1" id="KW-0812">Transmembrane</keyword>
<feature type="transmembrane region" description="Helical" evidence="1">
    <location>
        <begin position="115"/>
        <end position="136"/>
    </location>
</feature>
<feature type="transmembrane region" description="Helical" evidence="1">
    <location>
        <begin position="30"/>
        <end position="52"/>
    </location>
</feature>
<evidence type="ECO:0000256" key="1">
    <source>
        <dbReference type="SAM" id="Phobius"/>
    </source>
</evidence>
<feature type="transmembrane region" description="Helical" evidence="1">
    <location>
        <begin position="177"/>
        <end position="195"/>
    </location>
</feature>
<accession>Q8QRU6</accession>
<feature type="transmembrane region" description="Helical" evidence="1">
    <location>
        <begin position="64"/>
        <end position="83"/>
    </location>
</feature>
<keyword evidence="1" id="KW-0472">Membrane</keyword>
<dbReference type="EMBL" id="MZ151943">
    <property type="protein sequence ID" value="QXV67910.1"/>
    <property type="molecule type" value="Genomic_DNA"/>
</dbReference>
<keyword evidence="1" id="KW-1133">Transmembrane helix</keyword>
<dbReference type="Proteomes" id="UP000099188">
    <property type="component" value="Segment"/>
</dbReference>
<dbReference type="OrthoDB" id="30240at10239"/>
<evidence type="ECO:0000313" key="4">
    <source>
        <dbReference type="Proteomes" id="UP000099188"/>
    </source>
</evidence>
<reference evidence="3" key="2">
    <citation type="submission" date="2021-05" db="EMBL/GenBank/DDBJ databases">
        <title>Cloning and multi-omic analysis of chimpanzee cytomegalovirus: a resource for comparative functional genomics.</title>
        <authorList>
            <person name="Phan Q.V."/>
        </authorList>
    </citation>
    <scope>NUCLEOTIDE SEQUENCE</scope>
    <source>
        <strain evidence="3">Heberling</strain>
    </source>
</reference>
<keyword evidence="4" id="KW-1185">Reference proteome</keyword>
<reference evidence="2 4" key="1">
    <citation type="journal article" date="2003" name="J. Gen. Virol.">
        <title>The human cytomegalovirus genome revisited: comparison with the chimpanzee cytomegalovirus genome.</title>
        <authorList>
            <person name="Davison A.J."/>
            <person name="Dolan A."/>
            <person name="Akter P."/>
            <person name="Addison C."/>
            <person name="Dargan D.J."/>
            <person name="Alcendor D.J."/>
            <person name="McGeoch D.J."/>
            <person name="Hayward G.S."/>
        </authorList>
    </citation>
    <scope>NUCLEOTIDE SEQUENCE [LARGE SCALE GENOMIC DNA]</scope>
    <source>
        <strain evidence="2">Heberling</strain>
    </source>
</reference>
<feature type="transmembrane region" description="Helical" evidence="1">
    <location>
        <begin position="90"/>
        <end position="109"/>
    </location>
</feature>
<sequence length="262" mass="29818">MDALQRDWAELLRLHRTVMWLRRFGVHMRVYALAIFYVAATTAFCGAVWLGIPEAHNLCQKESSPMLLVFVPTLLWCFILLRGDRHPNSLVIAGCYVALLSVSTLIYTWCSELPAILTDYVLVITLWMACTGAVMTCDAFKARRWETICSRVLTSVFFITLWVIGDQTVFRHQRVILYGYGAILFIMMSVTFYGTRYIRDELPASDVVRGSLLIYVGLITMFKITLIVLSPNLWHLPWTNVFSSLRPHHATPSASSRVSSSI</sequence>
<feature type="transmembrane region" description="Helical" evidence="1">
    <location>
        <begin position="148"/>
        <end position="165"/>
    </location>
</feature>
<dbReference type="RefSeq" id="NP_612786.1">
    <property type="nucleotide sequence ID" value="NC_003521.1"/>
</dbReference>
<dbReference type="KEGG" id="vg:935454"/>
<dbReference type="GeneID" id="935454"/>
<evidence type="ECO:0000313" key="2">
    <source>
        <dbReference type="EMBL" id="AAM00792.1"/>
    </source>
</evidence>
<name>Q8QRU6_9BETA</name>
<evidence type="ECO:0000313" key="3">
    <source>
        <dbReference type="EMBL" id="QXV67910.1"/>
    </source>
</evidence>
<dbReference type="EMBL" id="AF480884">
    <property type="protein sequence ID" value="AAM00792.1"/>
    <property type="molecule type" value="Genomic_DNA"/>
</dbReference>
<proteinExistence type="predicted"/>